<dbReference type="InterPro" id="IPR023210">
    <property type="entry name" value="NADP_OxRdtase_dom"/>
</dbReference>
<dbReference type="PANTHER" id="PTHR43364">
    <property type="entry name" value="NADH-SPECIFIC METHYLGLYOXAL REDUCTASE-RELATED"/>
    <property type="match status" value="1"/>
</dbReference>
<comment type="caution">
    <text evidence="5">The sequence shown here is derived from an EMBL/GenBank/DDBJ whole genome shotgun (WGS) entry which is preliminary data.</text>
</comment>
<organism evidence="5 6">
    <name type="scientific">Ancylomarina salipaludis</name>
    <dbReference type="NCBI Taxonomy" id="2501299"/>
    <lineage>
        <taxon>Bacteria</taxon>
        <taxon>Pseudomonadati</taxon>
        <taxon>Bacteroidota</taxon>
        <taxon>Bacteroidia</taxon>
        <taxon>Marinilabiliales</taxon>
        <taxon>Marinifilaceae</taxon>
        <taxon>Ancylomarina</taxon>
    </lineage>
</organism>
<evidence type="ECO:0000313" key="5">
    <source>
        <dbReference type="EMBL" id="RXQ95944.1"/>
    </source>
</evidence>
<evidence type="ECO:0000256" key="2">
    <source>
        <dbReference type="ARBA" id="ARBA00023002"/>
    </source>
</evidence>
<dbReference type="RefSeq" id="WP_129253838.1">
    <property type="nucleotide sequence ID" value="NZ_SAXA01000004.1"/>
</dbReference>
<dbReference type="Proteomes" id="UP000289703">
    <property type="component" value="Unassembled WGS sequence"/>
</dbReference>
<reference evidence="5 6" key="1">
    <citation type="submission" date="2019-01" db="EMBL/GenBank/DDBJ databases">
        <title>Ancylomarina salipaludis sp. nov., isolated from a salt marsh.</title>
        <authorList>
            <person name="Yoon J.-H."/>
        </authorList>
    </citation>
    <scope>NUCLEOTIDE SEQUENCE [LARGE SCALE GENOMIC DNA]</scope>
    <source>
        <strain evidence="5 6">SHSM-M15</strain>
    </source>
</reference>
<dbReference type="Gene3D" id="3.20.20.100">
    <property type="entry name" value="NADP-dependent oxidoreductase domain"/>
    <property type="match status" value="1"/>
</dbReference>
<accession>A0A4Q1JNA3</accession>
<dbReference type="InterPro" id="IPR050523">
    <property type="entry name" value="AKR_Detox_Biosynth"/>
</dbReference>
<name>A0A4Q1JNA3_9BACT</name>
<dbReference type="EMBL" id="SAXA01000004">
    <property type="protein sequence ID" value="RXQ95944.1"/>
    <property type="molecule type" value="Genomic_DNA"/>
</dbReference>
<protein>
    <submittedName>
        <fullName evidence="5">Oxidoreductase</fullName>
    </submittedName>
</protein>
<sequence length="299" mass="34339">MKRIQLTENLELSRIIQGHWRLANWKLSSRELLKLSEQSIELGVTSFDHADIYGNYTCESLFGEVLALKPSLRQNMEIISKCGIKLMSDKYPERKLKTYDYSYEHIVNSVENSLRNLRTDYLDVLLLHRPSPFFNPEEVAKAFSDLKREGKVLHFGVSNFSAGQFDMLNSYTEEKLVTNQVEISPYCLDHFENGNMDFFLKERIKPMAWSPLAGGRLLNPQTEKGKAIFKVLSEIAEELNIEQIDQVIYAWLLKHPAGIMPIVGTSKIERVKSAVDAMKIDLSHEQWFRIYASTGAAMP</sequence>
<keyword evidence="1" id="KW-0521">NADP</keyword>
<gene>
    <name evidence="5" type="ORF">EO244_06480</name>
</gene>
<dbReference type="GO" id="GO:0016491">
    <property type="term" value="F:oxidoreductase activity"/>
    <property type="evidence" value="ECO:0007669"/>
    <property type="project" value="UniProtKB-KW"/>
</dbReference>
<evidence type="ECO:0000313" key="6">
    <source>
        <dbReference type="Proteomes" id="UP000289703"/>
    </source>
</evidence>
<dbReference type="GO" id="GO:0005829">
    <property type="term" value="C:cytosol"/>
    <property type="evidence" value="ECO:0007669"/>
    <property type="project" value="TreeGrafter"/>
</dbReference>
<proteinExistence type="inferred from homology"/>
<dbReference type="AlphaFoldDB" id="A0A4Q1JNA3"/>
<dbReference type="PANTHER" id="PTHR43364:SF1">
    <property type="entry name" value="OXIDOREDUCTASE YDHF"/>
    <property type="match status" value="1"/>
</dbReference>
<dbReference type="InterPro" id="IPR036812">
    <property type="entry name" value="NAD(P)_OxRdtase_dom_sf"/>
</dbReference>
<evidence type="ECO:0000256" key="1">
    <source>
        <dbReference type="ARBA" id="ARBA00022857"/>
    </source>
</evidence>
<keyword evidence="2" id="KW-0560">Oxidoreductase</keyword>
<evidence type="ECO:0000259" key="4">
    <source>
        <dbReference type="Pfam" id="PF00248"/>
    </source>
</evidence>
<dbReference type="Pfam" id="PF00248">
    <property type="entry name" value="Aldo_ket_red"/>
    <property type="match status" value="1"/>
</dbReference>
<dbReference type="FunFam" id="3.20.20.100:FF:000008">
    <property type="entry name" value="Aldo/keto reductase family oxidoreductase"/>
    <property type="match status" value="1"/>
</dbReference>
<dbReference type="CDD" id="cd19092">
    <property type="entry name" value="AKR_BsYcsN_EcYdhF-like"/>
    <property type="match status" value="1"/>
</dbReference>
<keyword evidence="6" id="KW-1185">Reference proteome</keyword>
<comment type="similarity">
    <text evidence="3">Belongs to the aldo/keto reductase family. Aldo/keto reductase 2 subfamily.</text>
</comment>
<feature type="domain" description="NADP-dependent oxidoreductase" evidence="4">
    <location>
        <begin position="14"/>
        <end position="290"/>
    </location>
</feature>
<evidence type="ECO:0000256" key="3">
    <source>
        <dbReference type="ARBA" id="ARBA00038157"/>
    </source>
</evidence>
<dbReference type="SUPFAM" id="SSF51430">
    <property type="entry name" value="NAD(P)-linked oxidoreductase"/>
    <property type="match status" value="1"/>
</dbReference>
<dbReference type="OrthoDB" id="9773828at2"/>